<dbReference type="SMART" id="SM00490">
    <property type="entry name" value="HELICc"/>
    <property type="match status" value="1"/>
</dbReference>
<keyword evidence="3 6" id="KW-0347">Helicase</keyword>
<dbReference type="SUPFAM" id="SSF52540">
    <property type="entry name" value="P-loop containing nucleoside triphosphate hydrolases"/>
    <property type="match status" value="1"/>
</dbReference>
<dbReference type="InterPro" id="IPR027417">
    <property type="entry name" value="P-loop_NTPase"/>
</dbReference>
<sequence length="657" mass="71787">MPLFMCNKDVCVEAVTGSGKTLAFVVPAIEMILRREVDLKRNQVGAIILTPTRELANQIFGVVSKFSEALDEAKPLLLVGGTSVEECLAAFRKGGASILVGTPGRVEDMLNNYNVFDTRELEALVLDEADTLLDMGFAGTLNSIFSLLPKQRRTGLFSATQTRETKALARAGLRNPATVSVAVRSKSGGAGAGGVPGQKTQATPSSLENFYIVCEPEEKLAQLVGFLKARPEGEKTIVFLSTCAGVDFFSKTLSQLPSVKALGLRVESLHGRMVQKRRTAVKDGHVAARGIDIPDVAWIVQFDPPQDPSYFVHRVGRTARAGKKGRSLTLLCPAEDAYIPFLANRKVPLREMEAFTSVNASEILEEVKGMVKTDRDVLEKGTKAFISFVRGYKEHQCSFIFRFNDLDLAAVARAFCLLRLPKIAELSNPAVAESFEKEKTVDFTAIKYADKAREKARQKQLVRQDEENKQRAIEEEEEARRAEKELAAGGGKNNASGKEEGGKRKRKGRHQQLLEEWDDLANEERLYKKLRNKKLTREEYDHELRKHSGKNAFGEEEEEEEDAAAANASSDDDDDDSGGKHAGGGSGSSTPASSSRGATGKWKGATGAPCPKQRTWGTGGGAKSGGRGARGRGRGRGRGREPTRGRFWWGCRSGHRV</sequence>
<dbReference type="EMBL" id="FN648874">
    <property type="protein sequence ID" value="CBJ27307.1"/>
    <property type="molecule type" value="Genomic_DNA"/>
</dbReference>
<dbReference type="EMBL" id="FN649746">
    <property type="protein sequence ID" value="CBJ27307.1"/>
    <property type="molecule type" value="Genomic_DNA"/>
</dbReference>
<comment type="similarity">
    <text evidence="6">Belongs to the DEAD box helicase family.</text>
</comment>
<dbReference type="Proteomes" id="UP000002630">
    <property type="component" value="Linkage Group LG21"/>
</dbReference>
<evidence type="ECO:0000256" key="6">
    <source>
        <dbReference type="RuleBase" id="RU365068"/>
    </source>
</evidence>
<dbReference type="OrthoDB" id="7396459at2759"/>
<keyword evidence="1 6" id="KW-0547">Nucleotide-binding</keyword>
<feature type="compositionally biased region" description="Basic and acidic residues" evidence="7">
    <location>
        <begin position="535"/>
        <end position="546"/>
    </location>
</feature>
<dbReference type="GO" id="GO:0003724">
    <property type="term" value="F:RNA helicase activity"/>
    <property type="evidence" value="ECO:0007669"/>
    <property type="project" value="UniProtKB-EC"/>
</dbReference>
<feature type="compositionally biased region" description="Low complexity" evidence="7">
    <location>
        <begin position="588"/>
        <end position="608"/>
    </location>
</feature>
<dbReference type="GO" id="GO:0003723">
    <property type="term" value="F:RNA binding"/>
    <property type="evidence" value="ECO:0007669"/>
    <property type="project" value="UniProtKB-UniRule"/>
</dbReference>
<dbReference type="CDD" id="cd17960">
    <property type="entry name" value="DEADc_DDX55"/>
    <property type="match status" value="1"/>
</dbReference>
<name>D7G5I4_ECTSI</name>
<dbReference type="PROSITE" id="PS51194">
    <property type="entry name" value="HELICASE_CTER"/>
    <property type="match status" value="1"/>
</dbReference>
<dbReference type="Gene3D" id="3.40.50.300">
    <property type="entry name" value="P-loop containing nucleotide triphosphate hydrolases"/>
    <property type="match status" value="2"/>
</dbReference>
<evidence type="ECO:0000313" key="11">
    <source>
        <dbReference type="Proteomes" id="UP000002630"/>
    </source>
</evidence>
<dbReference type="Pfam" id="PF13959">
    <property type="entry name" value="CTE_SPB4"/>
    <property type="match status" value="1"/>
</dbReference>
<dbReference type="InterPro" id="IPR011545">
    <property type="entry name" value="DEAD/DEAH_box_helicase_dom"/>
</dbReference>
<feature type="compositionally biased region" description="Basic and acidic residues" evidence="7">
    <location>
        <begin position="458"/>
        <end position="486"/>
    </location>
</feature>
<dbReference type="AlphaFoldDB" id="D7G5I4"/>
<evidence type="ECO:0000256" key="7">
    <source>
        <dbReference type="SAM" id="MobiDB-lite"/>
    </source>
</evidence>
<reference evidence="10 11" key="1">
    <citation type="journal article" date="2010" name="Nature">
        <title>The Ectocarpus genome and the independent evolution of multicellularity in brown algae.</title>
        <authorList>
            <person name="Cock J.M."/>
            <person name="Sterck L."/>
            <person name="Rouze P."/>
            <person name="Scornet D."/>
            <person name="Allen A.E."/>
            <person name="Amoutzias G."/>
            <person name="Anthouard V."/>
            <person name="Artiguenave F."/>
            <person name="Aury J.M."/>
            <person name="Badger J.H."/>
            <person name="Beszteri B."/>
            <person name="Billiau K."/>
            <person name="Bonnet E."/>
            <person name="Bothwell J.H."/>
            <person name="Bowler C."/>
            <person name="Boyen C."/>
            <person name="Brownlee C."/>
            <person name="Carrano C.J."/>
            <person name="Charrier B."/>
            <person name="Cho G.Y."/>
            <person name="Coelho S.M."/>
            <person name="Collen J."/>
            <person name="Corre E."/>
            <person name="Da Silva C."/>
            <person name="Delage L."/>
            <person name="Delaroque N."/>
            <person name="Dittami S.M."/>
            <person name="Doulbeau S."/>
            <person name="Elias M."/>
            <person name="Farnham G."/>
            <person name="Gachon C.M."/>
            <person name="Gschloessl B."/>
            <person name="Heesch S."/>
            <person name="Jabbari K."/>
            <person name="Jubin C."/>
            <person name="Kawai H."/>
            <person name="Kimura K."/>
            <person name="Kloareg B."/>
            <person name="Kupper F.C."/>
            <person name="Lang D."/>
            <person name="Le Bail A."/>
            <person name="Leblanc C."/>
            <person name="Lerouge P."/>
            <person name="Lohr M."/>
            <person name="Lopez P.J."/>
            <person name="Martens C."/>
            <person name="Maumus F."/>
            <person name="Michel G."/>
            <person name="Miranda-Saavedra D."/>
            <person name="Morales J."/>
            <person name="Moreau H."/>
            <person name="Motomura T."/>
            <person name="Nagasato C."/>
            <person name="Napoli C.A."/>
            <person name="Nelson D.R."/>
            <person name="Nyvall-Collen P."/>
            <person name="Peters A.F."/>
            <person name="Pommier C."/>
            <person name="Potin P."/>
            <person name="Poulain J."/>
            <person name="Quesneville H."/>
            <person name="Read B."/>
            <person name="Rensing S.A."/>
            <person name="Ritter A."/>
            <person name="Rousvoal S."/>
            <person name="Samanta M."/>
            <person name="Samson G."/>
            <person name="Schroeder D.C."/>
            <person name="Segurens B."/>
            <person name="Strittmatter M."/>
            <person name="Tonon T."/>
            <person name="Tregear J.W."/>
            <person name="Valentin K."/>
            <person name="von Dassow P."/>
            <person name="Yamagishi T."/>
            <person name="Van de Peer Y."/>
            <person name="Wincker P."/>
        </authorList>
    </citation>
    <scope>NUCLEOTIDE SEQUENCE [LARGE SCALE GENOMIC DNA]</scope>
    <source>
        <strain evidence="11">Ec32 / CCAP1310/4</strain>
    </source>
</reference>
<evidence type="ECO:0000256" key="1">
    <source>
        <dbReference type="ARBA" id="ARBA00022741"/>
    </source>
</evidence>
<dbReference type="InterPro" id="IPR025313">
    <property type="entry name" value="SPB4-like_CTE"/>
</dbReference>
<accession>D7G5I4</accession>
<keyword evidence="5 6" id="KW-0694">RNA-binding</keyword>
<evidence type="ECO:0000256" key="2">
    <source>
        <dbReference type="ARBA" id="ARBA00022801"/>
    </source>
</evidence>
<dbReference type="SMART" id="SM00487">
    <property type="entry name" value="DEXDc"/>
    <property type="match status" value="1"/>
</dbReference>
<evidence type="ECO:0000256" key="3">
    <source>
        <dbReference type="ARBA" id="ARBA00022806"/>
    </source>
</evidence>
<evidence type="ECO:0000256" key="5">
    <source>
        <dbReference type="ARBA" id="ARBA00022884"/>
    </source>
</evidence>
<feature type="compositionally biased region" description="Gly residues" evidence="7">
    <location>
        <begin position="617"/>
        <end position="628"/>
    </location>
</feature>
<feature type="domain" description="Helicase ATP-binding" evidence="8">
    <location>
        <begin position="1"/>
        <end position="179"/>
    </location>
</feature>
<protein>
    <recommendedName>
        <fullName evidence="6">ATP-dependent RNA helicase</fullName>
        <ecNumber evidence="6">3.6.4.13</ecNumber>
    </recommendedName>
</protein>
<dbReference type="PANTHER" id="PTHR24031">
    <property type="entry name" value="RNA HELICASE"/>
    <property type="match status" value="1"/>
</dbReference>
<dbReference type="PROSITE" id="PS51192">
    <property type="entry name" value="HELICASE_ATP_BIND_1"/>
    <property type="match status" value="1"/>
</dbReference>
<dbReference type="OMA" id="AYKEHEC"/>
<dbReference type="GO" id="GO:0005524">
    <property type="term" value="F:ATP binding"/>
    <property type="evidence" value="ECO:0007669"/>
    <property type="project" value="UniProtKB-UniRule"/>
</dbReference>
<feature type="region of interest" description="Disordered" evidence="7">
    <location>
        <begin position="535"/>
        <end position="657"/>
    </location>
</feature>
<dbReference type="GO" id="GO:0016787">
    <property type="term" value="F:hydrolase activity"/>
    <property type="evidence" value="ECO:0007669"/>
    <property type="project" value="UniProtKB-KW"/>
</dbReference>
<dbReference type="InParanoid" id="D7G5I4"/>
<feature type="compositionally biased region" description="Acidic residues" evidence="7">
    <location>
        <begin position="554"/>
        <end position="563"/>
    </location>
</feature>
<keyword evidence="4 6" id="KW-0067">ATP-binding</keyword>
<keyword evidence="2 6" id="KW-0378">Hydrolase</keyword>
<dbReference type="eggNOG" id="KOG0345">
    <property type="taxonomic scope" value="Eukaryota"/>
</dbReference>
<comment type="catalytic activity">
    <reaction evidence="6">
        <text>ATP + H2O = ADP + phosphate + H(+)</text>
        <dbReference type="Rhea" id="RHEA:13065"/>
        <dbReference type="ChEBI" id="CHEBI:15377"/>
        <dbReference type="ChEBI" id="CHEBI:15378"/>
        <dbReference type="ChEBI" id="CHEBI:30616"/>
        <dbReference type="ChEBI" id="CHEBI:43474"/>
        <dbReference type="ChEBI" id="CHEBI:456216"/>
        <dbReference type="EC" id="3.6.4.13"/>
    </reaction>
</comment>
<comment type="function">
    <text evidence="6">RNA helicase.</text>
</comment>
<proteinExistence type="inferred from homology"/>
<evidence type="ECO:0000259" key="9">
    <source>
        <dbReference type="PROSITE" id="PS51194"/>
    </source>
</evidence>
<dbReference type="Pfam" id="PF00271">
    <property type="entry name" value="Helicase_C"/>
    <property type="match status" value="1"/>
</dbReference>
<feature type="domain" description="Helicase C-terminal" evidence="9">
    <location>
        <begin position="219"/>
        <end position="371"/>
    </location>
</feature>
<evidence type="ECO:0000313" key="10">
    <source>
        <dbReference type="EMBL" id="CBJ27307.1"/>
    </source>
</evidence>
<dbReference type="STRING" id="2880.D7G5I4"/>
<comment type="domain">
    <text evidence="6">The Q motif is unique to and characteristic of the DEAD box family of RNA helicases and controls ATP binding and hydrolysis.</text>
</comment>
<dbReference type="Pfam" id="PF00270">
    <property type="entry name" value="DEAD"/>
    <property type="match status" value="1"/>
</dbReference>
<dbReference type="InterPro" id="IPR001650">
    <property type="entry name" value="Helicase_C-like"/>
</dbReference>
<dbReference type="SMART" id="SM01178">
    <property type="entry name" value="DUF4217"/>
    <property type="match status" value="1"/>
</dbReference>
<evidence type="ECO:0000259" key="8">
    <source>
        <dbReference type="PROSITE" id="PS51192"/>
    </source>
</evidence>
<organism evidence="10 11">
    <name type="scientific">Ectocarpus siliculosus</name>
    <name type="common">Brown alga</name>
    <name type="synonym">Conferva siliculosa</name>
    <dbReference type="NCBI Taxonomy" id="2880"/>
    <lineage>
        <taxon>Eukaryota</taxon>
        <taxon>Sar</taxon>
        <taxon>Stramenopiles</taxon>
        <taxon>Ochrophyta</taxon>
        <taxon>PX clade</taxon>
        <taxon>Phaeophyceae</taxon>
        <taxon>Ectocarpales</taxon>
        <taxon>Ectocarpaceae</taxon>
        <taxon>Ectocarpus</taxon>
    </lineage>
</organism>
<gene>
    <name evidence="10" type="ORF">Esi_0065_0074</name>
</gene>
<feature type="region of interest" description="Disordered" evidence="7">
    <location>
        <begin position="458"/>
        <end position="510"/>
    </location>
</feature>
<dbReference type="InterPro" id="IPR014001">
    <property type="entry name" value="Helicase_ATP-bd"/>
</dbReference>
<dbReference type="CDD" id="cd18787">
    <property type="entry name" value="SF2_C_DEAD"/>
    <property type="match status" value="1"/>
</dbReference>
<evidence type="ECO:0000256" key="4">
    <source>
        <dbReference type="ARBA" id="ARBA00022840"/>
    </source>
</evidence>
<keyword evidence="11" id="KW-1185">Reference proteome</keyword>
<dbReference type="EC" id="3.6.4.13" evidence="6"/>